<dbReference type="InterPro" id="IPR011009">
    <property type="entry name" value="Kinase-like_dom_sf"/>
</dbReference>
<dbReference type="InterPro" id="IPR011990">
    <property type="entry name" value="TPR-like_helical_dom_sf"/>
</dbReference>
<evidence type="ECO:0000313" key="3">
    <source>
        <dbReference type="Proteomes" id="UP000022910"/>
    </source>
</evidence>
<organism evidence="2 3">
    <name type="scientific">Rhizophagus irregularis (strain DAOM 197198w)</name>
    <name type="common">Glomus intraradices</name>
    <dbReference type="NCBI Taxonomy" id="1432141"/>
    <lineage>
        <taxon>Eukaryota</taxon>
        <taxon>Fungi</taxon>
        <taxon>Fungi incertae sedis</taxon>
        <taxon>Mucoromycota</taxon>
        <taxon>Glomeromycotina</taxon>
        <taxon>Glomeromycetes</taxon>
        <taxon>Glomerales</taxon>
        <taxon>Glomeraceae</taxon>
        <taxon>Rhizophagus</taxon>
    </lineage>
</organism>
<dbReference type="Gene3D" id="1.25.40.10">
    <property type="entry name" value="Tetratricopeptide repeat domain"/>
    <property type="match status" value="1"/>
</dbReference>
<dbReference type="PANTHER" id="PTHR44329:SF293">
    <property type="entry name" value="MITOGEN-ACTIVATED PROTEIN KINASE KINASE KINASE"/>
    <property type="match status" value="1"/>
</dbReference>
<reference evidence="2 3" key="1">
    <citation type="submission" date="2014-02" db="EMBL/GenBank/DDBJ databases">
        <title>Single nucleus genome sequencing reveals high similarity among nuclei of an endomycorrhizal fungus.</title>
        <authorList>
            <person name="Lin K."/>
            <person name="Geurts R."/>
            <person name="Zhang Z."/>
            <person name="Limpens E."/>
            <person name="Saunders D.G."/>
            <person name="Mu D."/>
            <person name="Pang E."/>
            <person name="Cao H."/>
            <person name="Cha H."/>
            <person name="Lin T."/>
            <person name="Zhou Q."/>
            <person name="Shang Y."/>
            <person name="Li Y."/>
            <person name="Ivanov S."/>
            <person name="Sharma T."/>
            <person name="Velzen R.V."/>
            <person name="Ruijter N.D."/>
            <person name="Aanen D.K."/>
            <person name="Win J."/>
            <person name="Kamoun S."/>
            <person name="Bisseling T."/>
            <person name="Huang S."/>
        </authorList>
    </citation>
    <scope>NUCLEOTIDE SEQUENCE [LARGE SCALE GENOMIC DNA]</scope>
    <source>
        <strain evidence="3">DAOM197198w</strain>
    </source>
</reference>
<dbReference type="GO" id="GO:0004674">
    <property type="term" value="F:protein serine/threonine kinase activity"/>
    <property type="evidence" value="ECO:0007669"/>
    <property type="project" value="TreeGrafter"/>
</dbReference>
<sequence length="544" mass="63188">MSDNTGFKSIAESNEWVKWINEAVAAKDYIKSYERKHFSDIQEIDSGSYGKVYRASWKNSQGYLALKSFYDLNNTIAKEIIHEFKLQHQVNFHNNIIRFCGIIISYEEENQVDNSKYLLVIEYADSGTLRSYLKQHFENLTWTDKFELALQLSSAVLCLHDQGIAHRDLHSNNVLIHQSVIKLTDFGLSKRIEESSNIQPKLHEKVTYIDPKIFNQVQIYSLNKKSDIYSIGILFWEISSGRPPFCNEPCDDNNLAIRILHGLREAPISDTPEDYIKLYTDCWNSEPDNRPTINQVADKLKAISTKNNNCNINADVQLLGEQPFKLKSNVIEVPKNIKYSPFENLSQVIQNFGKINIEEMEPTTYIVPVNIIVDEIINILNKLEEVEEKQEILNYLNNYNITSQEIYYWLLNNQDNSNSVLLLGVFYYLGIWIDVNKQKAFELYQKAANLSNSIAQYNLAFMYDKGDYVNQDREKAFELFKKSSEGEYPESICMLGYYYQYGIETDLDSKKAFELYQKAANLGNIIAKYNLAFMYKNGENYWTS</sequence>
<dbReference type="InterPro" id="IPR000719">
    <property type="entry name" value="Prot_kinase_dom"/>
</dbReference>
<dbReference type="EMBL" id="JEMT01010604">
    <property type="protein sequence ID" value="EXX77608.1"/>
    <property type="molecule type" value="Genomic_DNA"/>
</dbReference>
<dbReference type="Proteomes" id="UP000022910">
    <property type="component" value="Unassembled WGS sequence"/>
</dbReference>
<accession>A0A015NE89</accession>
<evidence type="ECO:0000259" key="1">
    <source>
        <dbReference type="PROSITE" id="PS50011"/>
    </source>
</evidence>
<dbReference type="PRINTS" id="PR00109">
    <property type="entry name" value="TYRKINASE"/>
</dbReference>
<dbReference type="InterPro" id="IPR001245">
    <property type="entry name" value="Ser-Thr/Tyr_kinase_cat_dom"/>
</dbReference>
<dbReference type="GO" id="GO:0005524">
    <property type="term" value="F:ATP binding"/>
    <property type="evidence" value="ECO:0007669"/>
    <property type="project" value="InterPro"/>
</dbReference>
<dbReference type="OrthoDB" id="4062651at2759"/>
<dbReference type="Pfam" id="PF08238">
    <property type="entry name" value="Sel1"/>
    <property type="match status" value="4"/>
</dbReference>
<evidence type="ECO:0000313" key="2">
    <source>
        <dbReference type="EMBL" id="EXX77608.1"/>
    </source>
</evidence>
<dbReference type="SMART" id="SM00671">
    <property type="entry name" value="SEL1"/>
    <property type="match status" value="3"/>
</dbReference>
<gene>
    <name evidence="2" type="ORF">RirG_022320</name>
</gene>
<dbReference type="PANTHER" id="PTHR44329">
    <property type="entry name" value="SERINE/THREONINE-PROTEIN KINASE TNNI3K-RELATED"/>
    <property type="match status" value="1"/>
</dbReference>
<comment type="caution">
    <text evidence="2">The sequence shown here is derived from an EMBL/GenBank/DDBJ whole genome shotgun (WGS) entry which is preliminary data.</text>
</comment>
<dbReference type="SUPFAM" id="SSF56112">
    <property type="entry name" value="Protein kinase-like (PK-like)"/>
    <property type="match status" value="1"/>
</dbReference>
<dbReference type="HOGENOM" id="CLU_000288_7_12_1"/>
<feature type="domain" description="Protein kinase" evidence="1">
    <location>
        <begin position="38"/>
        <end position="303"/>
    </location>
</feature>
<protein>
    <submittedName>
        <fullName evidence="2">Cdc15p</fullName>
    </submittedName>
</protein>
<dbReference type="SUPFAM" id="SSF81901">
    <property type="entry name" value="HCP-like"/>
    <property type="match status" value="1"/>
</dbReference>
<dbReference type="AlphaFoldDB" id="A0A015NE89"/>
<name>A0A015NE89_RHIIW</name>
<dbReference type="InterPro" id="IPR051681">
    <property type="entry name" value="Ser/Thr_Kinases-Pseudokinases"/>
</dbReference>
<dbReference type="InterPro" id="IPR006597">
    <property type="entry name" value="Sel1-like"/>
</dbReference>
<keyword evidence="3" id="KW-1185">Reference proteome</keyword>
<dbReference type="PROSITE" id="PS50011">
    <property type="entry name" value="PROTEIN_KINASE_DOM"/>
    <property type="match status" value="1"/>
</dbReference>
<dbReference type="Pfam" id="PF07714">
    <property type="entry name" value="PK_Tyr_Ser-Thr"/>
    <property type="match status" value="1"/>
</dbReference>
<proteinExistence type="predicted"/>
<dbReference type="Gene3D" id="1.10.510.10">
    <property type="entry name" value="Transferase(Phosphotransferase) domain 1"/>
    <property type="match status" value="1"/>
</dbReference>